<evidence type="ECO:0000256" key="7">
    <source>
        <dbReference type="ARBA" id="ARBA00022898"/>
    </source>
</evidence>
<dbReference type="InterPro" id="IPR050596">
    <property type="entry name" value="AspAT/PAT-like"/>
</dbReference>
<dbReference type="GO" id="GO:0008483">
    <property type="term" value="F:transaminase activity"/>
    <property type="evidence" value="ECO:0007669"/>
    <property type="project" value="UniProtKB-KW"/>
</dbReference>
<evidence type="ECO:0000256" key="6">
    <source>
        <dbReference type="ARBA" id="ARBA00022679"/>
    </source>
</evidence>
<comment type="subcellular location">
    <subcellularLocation>
        <location evidence="3">Cytoplasm</location>
    </subcellularLocation>
</comment>
<evidence type="ECO:0000256" key="2">
    <source>
        <dbReference type="ARBA" id="ARBA00002385"/>
    </source>
</evidence>
<evidence type="ECO:0000313" key="13">
    <source>
        <dbReference type="Proteomes" id="UP001326613"/>
    </source>
</evidence>
<sequence length="401" mass="44440">MQLLSERLKVIKPSPTLAVAQRATELQAQGIDIISLGAGEPDFDTPENIKEAAIDGIRRGITKYTNVDGMPLLKQAIQGKFKRENNIDYQLDEIIVGNGGKQVIYNLFMASLNVGDEVIIPAPYWVSYPDMTLLAGGVPVFVKCEMQNNFKLTPTALEHAITAKTKWVIINSPSNPTGATYSHDELVQLAEVVRKYPHIYVMSDDIYEHVVFDDFRFFTFAQVAPDLKDRIFIVNGVSKSYSMTGWRIGYGAGDKRLIKAMTILQSQSTSNPSSISQIAAIEALNGKQDFIKVNALEFQQKRDLALSIFKRTKGLTCYKSEGAFYLFPDCKALFGLRDPRGKVINNSNDLGQYLLENANVAVVPGIAFGLDGYFRISYATSLATIKTALERIEAACNKLQP</sequence>
<comment type="catalytic activity">
    <reaction evidence="9">
        <text>L-aspartate + 2-oxoglutarate = oxaloacetate + L-glutamate</text>
        <dbReference type="Rhea" id="RHEA:21824"/>
        <dbReference type="ChEBI" id="CHEBI:16452"/>
        <dbReference type="ChEBI" id="CHEBI:16810"/>
        <dbReference type="ChEBI" id="CHEBI:29985"/>
        <dbReference type="ChEBI" id="CHEBI:29991"/>
        <dbReference type="EC" id="2.6.1.1"/>
    </reaction>
</comment>
<dbReference type="EC" id="2.6.1.-" evidence="10"/>
<comment type="function">
    <text evidence="2">Catalyzes the reversible conversion of aspartate and 2-oxoglutarate to glutamate and oxaloacetate. Can also transaminate prephenate in the presence of glutamate.</text>
</comment>
<keyword evidence="7" id="KW-0663">Pyridoxal phosphate</keyword>
<dbReference type="InterPro" id="IPR004838">
    <property type="entry name" value="NHTrfase_class1_PyrdxlP-BS"/>
</dbReference>
<proteinExistence type="inferred from homology"/>
<name>A0ABZ0URB9_9RICK</name>
<dbReference type="InterPro" id="IPR015422">
    <property type="entry name" value="PyrdxlP-dep_Trfase_small"/>
</dbReference>
<evidence type="ECO:0000256" key="8">
    <source>
        <dbReference type="ARBA" id="ARBA00047771"/>
    </source>
</evidence>
<dbReference type="InterPro" id="IPR004839">
    <property type="entry name" value="Aminotransferase_I/II_large"/>
</dbReference>
<dbReference type="RefSeq" id="WP_323738645.1">
    <property type="nucleotide sequence ID" value="NZ_CP112932.1"/>
</dbReference>
<gene>
    <name evidence="12" type="ORF">Trichorick_00470</name>
</gene>
<dbReference type="Gene3D" id="3.90.1150.10">
    <property type="entry name" value="Aspartate Aminotransferase, domain 1"/>
    <property type="match status" value="1"/>
</dbReference>
<evidence type="ECO:0000256" key="10">
    <source>
        <dbReference type="RuleBase" id="RU000481"/>
    </source>
</evidence>
<evidence type="ECO:0000313" key="12">
    <source>
        <dbReference type="EMBL" id="WPY00589.1"/>
    </source>
</evidence>
<dbReference type="PANTHER" id="PTHR46383">
    <property type="entry name" value="ASPARTATE AMINOTRANSFERASE"/>
    <property type="match status" value="1"/>
</dbReference>
<dbReference type="EMBL" id="CP112932">
    <property type="protein sequence ID" value="WPY00589.1"/>
    <property type="molecule type" value="Genomic_DNA"/>
</dbReference>
<evidence type="ECO:0000256" key="4">
    <source>
        <dbReference type="ARBA" id="ARBA00007441"/>
    </source>
</evidence>
<dbReference type="CDD" id="cd00609">
    <property type="entry name" value="AAT_like"/>
    <property type="match status" value="1"/>
</dbReference>
<evidence type="ECO:0000256" key="1">
    <source>
        <dbReference type="ARBA" id="ARBA00001933"/>
    </source>
</evidence>
<dbReference type="Gene3D" id="3.40.640.10">
    <property type="entry name" value="Type I PLP-dependent aspartate aminotransferase-like (Major domain)"/>
    <property type="match status" value="1"/>
</dbReference>
<feature type="domain" description="Aminotransferase class I/classII large" evidence="11">
    <location>
        <begin position="32"/>
        <end position="392"/>
    </location>
</feature>
<dbReference type="PROSITE" id="PS00105">
    <property type="entry name" value="AA_TRANSFER_CLASS_1"/>
    <property type="match status" value="1"/>
</dbReference>
<dbReference type="PANTHER" id="PTHR46383:SF1">
    <property type="entry name" value="ASPARTATE AMINOTRANSFERASE"/>
    <property type="match status" value="1"/>
</dbReference>
<dbReference type="InterPro" id="IPR015421">
    <property type="entry name" value="PyrdxlP-dep_Trfase_major"/>
</dbReference>
<dbReference type="InterPro" id="IPR015424">
    <property type="entry name" value="PyrdxlP-dep_Trfase"/>
</dbReference>
<keyword evidence="13" id="KW-1185">Reference proteome</keyword>
<evidence type="ECO:0000256" key="3">
    <source>
        <dbReference type="ARBA" id="ARBA00004496"/>
    </source>
</evidence>
<reference evidence="12 13" key="1">
    <citation type="submission" date="2022-10" db="EMBL/GenBank/DDBJ databases">
        <title>Host association and intracellularity evolved multiple times independently in the Rickettsiales.</title>
        <authorList>
            <person name="Castelli M."/>
            <person name="Nardi T."/>
            <person name="Gammuto L."/>
            <person name="Bellinzona G."/>
            <person name="Sabaneyeva E."/>
            <person name="Potekhin A."/>
            <person name="Serra V."/>
            <person name="Petroni G."/>
            <person name="Sassera D."/>
        </authorList>
    </citation>
    <scope>NUCLEOTIDE SEQUENCE [LARGE SCALE GENOMIC DNA]</scope>
    <source>
        <strain evidence="12 13">Kr 154-4</strain>
    </source>
</reference>
<dbReference type="PRINTS" id="PR00753">
    <property type="entry name" value="ACCSYNTHASE"/>
</dbReference>
<dbReference type="SUPFAM" id="SSF53383">
    <property type="entry name" value="PLP-dependent transferases"/>
    <property type="match status" value="1"/>
</dbReference>
<keyword evidence="6 10" id="KW-0808">Transferase</keyword>
<evidence type="ECO:0000256" key="9">
    <source>
        <dbReference type="ARBA" id="ARBA00049185"/>
    </source>
</evidence>
<evidence type="ECO:0000259" key="11">
    <source>
        <dbReference type="Pfam" id="PF00155"/>
    </source>
</evidence>
<accession>A0ABZ0URB9</accession>
<organism evidence="12 13">
    <name type="scientific">Candidatus Trichorickettsia mobilis</name>
    <dbReference type="NCBI Taxonomy" id="1346319"/>
    <lineage>
        <taxon>Bacteria</taxon>
        <taxon>Pseudomonadati</taxon>
        <taxon>Pseudomonadota</taxon>
        <taxon>Alphaproteobacteria</taxon>
        <taxon>Rickettsiales</taxon>
        <taxon>Rickettsiaceae</taxon>
        <taxon>Rickettsieae</taxon>
        <taxon>Candidatus Trichorickettsia</taxon>
    </lineage>
</organism>
<dbReference type="Proteomes" id="UP001326613">
    <property type="component" value="Chromosome"/>
</dbReference>
<dbReference type="Pfam" id="PF00155">
    <property type="entry name" value="Aminotran_1_2"/>
    <property type="match status" value="1"/>
</dbReference>
<comment type="similarity">
    <text evidence="4 10">Belongs to the class-I pyridoxal-phosphate-dependent aminotransferase family.</text>
</comment>
<keyword evidence="5 10" id="KW-0032">Aminotransferase</keyword>
<comment type="cofactor">
    <cofactor evidence="1 10">
        <name>pyridoxal 5'-phosphate</name>
        <dbReference type="ChEBI" id="CHEBI:597326"/>
    </cofactor>
</comment>
<protein>
    <recommendedName>
        <fullName evidence="10">Aminotransferase</fullName>
        <ecNumber evidence="10">2.6.1.-</ecNumber>
    </recommendedName>
</protein>
<evidence type="ECO:0000256" key="5">
    <source>
        <dbReference type="ARBA" id="ARBA00022576"/>
    </source>
</evidence>
<comment type="catalytic activity">
    <reaction evidence="8">
        <text>L-arogenate + 2-oxoglutarate = prephenate + L-glutamate</text>
        <dbReference type="Rhea" id="RHEA:22880"/>
        <dbReference type="ChEBI" id="CHEBI:16810"/>
        <dbReference type="ChEBI" id="CHEBI:29934"/>
        <dbReference type="ChEBI" id="CHEBI:29985"/>
        <dbReference type="ChEBI" id="CHEBI:58180"/>
        <dbReference type="EC" id="2.6.1.79"/>
    </reaction>
</comment>